<reference evidence="1" key="1">
    <citation type="submission" date="2021-06" db="EMBL/GenBank/DDBJ databases">
        <authorList>
            <person name="Kallberg Y."/>
            <person name="Tangrot J."/>
            <person name="Rosling A."/>
        </authorList>
    </citation>
    <scope>NUCLEOTIDE SEQUENCE</scope>
    <source>
        <strain evidence="1">CL356</strain>
    </source>
</reference>
<proteinExistence type="predicted"/>
<protein>
    <submittedName>
        <fullName evidence="1">11288_t:CDS:1</fullName>
    </submittedName>
</protein>
<feature type="non-terminal residue" evidence="1">
    <location>
        <position position="206"/>
    </location>
</feature>
<dbReference type="Proteomes" id="UP000789525">
    <property type="component" value="Unassembled WGS sequence"/>
</dbReference>
<name>A0ACA9L4H7_9GLOM</name>
<organism evidence="1 2">
    <name type="scientific">Acaulospora colombiana</name>
    <dbReference type="NCBI Taxonomy" id="27376"/>
    <lineage>
        <taxon>Eukaryota</taxon>
        <taxon>Fungi</taxon>
        <taxon>Fungi incertae sedis</taxon>
        <taxon>Mucoromycota</taxon>
        <taxon>Glomeromycotina</taxon>
        <taxon>Glomeromycetes</taxon>
        <taxon>Diversisporales</taxon>
        <taxon>Acaulosporaceae</taxon>
        <taxon>Acaulospora</taxon>
    </lineage>
</organism>
<gene>
    <name evidence="1" type="ORF">ACOLOM_LOCUS2986</name>
</gene>
<dbReference type="EMBL" id="CAJVPT010004213">
    <property type="protein sequence ID" value="CAG8505517.1"/>
    <property type="molecule type" value="Genomic_DNA"/>
</dbReference>
<evidence type="ECO:0000313" key="1">
    <source>
        <dbReference type="EMBL" id="CAG8505517.1"/>
    </source>
</evidence>
<comment type="caution">
    <text evidence="1">The sequence shown here is derived from an EMBL/GenBank/DDBJ whole genome shotgun (WGS) entry which is preliminary data.</text>
</comment>
<keyword evidence="2" id="KW-1185">Reference proteome</keyword>
<evidence type="ECO:0000313" key="2">
    <source>
        <dbReference type="Proteomes" id="UP000789525"/>
    </source>
</evidence>
<sequence>MLAEKESRVGLEEVPVKHGKTASSTKGTIPEEDITSRQRGRVEEFKIDPFIGDLFQYFIEQFNMQHRPIVHCLIRKYIVNSRKNPVKLFSQLLQCQYRSYFSSLIGFFYEFGIGTSIDNKMALELYVRAAKDSALTFRAHAIDSLTLLDSFRLHNHYIGQFCLSSMFYYGKHVKKDDVKSFLLLSILAKEGSVRAQVTLGECYYEG</sequence>
<accession>A0ACA9L4H7</accession>